<dbReference type="EMBL" id="UFQT01000005">
    <property type="protein sequence ID" value="SSX17339.1"/>
    <property type="molecule type" value="Genomic_DNA"/>
</dbReference>
<reference evidence="15" key="2">
    <citation type="submission" date="2018-07" db="EMBL/GenBank/DDBJ databases">
        <authorList>
            <person name="Quirk P.G."/>
            <person name="Krulwich T.A."/>
        </authorList>
    </citation>
    <scope>NUCLEOTIDE SEQUENCE</scope>
</reference>
<gene>
    <name evidence="15" type="primary">CSON012562</name>
</gene>
<proteinExistence type="inferred from homology"/>
<dbReference type="EMBL" id="UFQS01000005">
    <property type="protein sequence ID" value="SSW96952.1"/>
    <property type="molecule type" value="Genomic_DNA"/>
</dbReference>
<dbReference type="PANTHER" id="PTHR14519">
    <property type="entry name" value="VITAMIN K EPOXIDE REDUCTASE COMPLEX, SUBUNIT 1"/>
    <property type="match status" value="1"/>
</dbReference>
<keyword evidence="8" id="KW-0560">Oxidoreductase</keyword>
<evidence type="ECO:0000256" key="4">
    <source>
        <dbReference type="ARBA" id="ARBA00022692"/>
    </source>
</evidence>
<feature type="transmembrane region" description="Helical" evidence="12">
    <location>
        <begin position="20"/>
        <end position="37"/>
    </location>
</feature>
<sequence length="175" mass="19441">MVQAKSNSIDRRIKSSCTNLAIASLIGTLISCYGFYVEYQAESNTNYTAMCDISEAVSCTKVFSTEYGKGFGVVGKILGKESALNVPNGVYGLIFYSIMLVTSLMKCGKIARIQKWMAITSNLLSCYLAYLLYFVIQNFCVVCVSLYVVNAFLLVFSIQKVNSLKERAEMKQKLN</sequence>
<evidence type="ECO:0000313" key="15">
    <source>
        <dbReference type="EMBL" id="SSX17339.1"/>
    </source>
</evidence>
<keyword evidence="4 12" id="KW-0812">Transmembrane</keyword>
<dbReference type="CDD" id="cd12917">
    <property type="entry name" value="VKOR_euk"/>
    <property type="match status" value="1"/>
</dbReference>
<dbReference type="GO" id="GO:0042373">
    <property type="term" value="P:vitamin K metabolic process"/>
    <property type="evidence" value="ECO:0007669"/>
    <property type="project" value="InterPro"/>
</dbReference>
<keyword evidence="6" id="KW-0256">Endoplasmic reticulum</keyword>
<evidence type="ECO:0000256" key="5">
    <source>
        <dbReference type="ARBA" id="ARBA00022719"/>
    </source>
</evidence>
<evidence type="ECO:0000256" key="2">
    <source>
        <dbReference type="ARBA" id="ARBA00006214"/>
    </source>
</evidence>
<name>A0A336LL03_CULSO</name>
<comment type="similarity">
    <text evidence="2">Belongs to the VKOR family.</text>
</comment>
<keyword evidence="11" id="KW-0676">Redox-active center</keyword>
<accession>A0A336LL03</accession>
<dbReference type="SMART" id="SM00756">
    <property type="entry name" value="VKc"/>
    <property type="match status" value="1"/>
</dbReference>
<dbReference type="InterPro" id="IPR042406">
    <property type="entry name" value="VKORC1/VKORC1L1"/>
</dbReference>
<keyword evidence="9 12" id="KW-0472">Membrane</keyword>
<keyword evidence="5" id="KW-0874">Quinone</keyword>
<evidence type="ECO:0000256" key="6">
    <source>
        <dbReference type="ARBA" id="ARBA00022824"/>
    </source>
</evidence>
<dbReference type="VEuPathDB" id="VectorBase:CSON012562"/>
<evidence type="ECO:0000256" key="12">
    <source>
        <dbReference type="SAM" id="Phobius"/>
    </source>
</evidence>
<dbReference type="OMA" id="YVINFAL"/>
<evidence type="ECO:0000256" key="11">
    <source>
        <dbReference type="ARBA" id="ARBA00023284"/>
    </source>
</evidence>
<evidence type="ECO:0000259" key="13">
    <source>
        <dbReference type="SMART" id="SM00756"/>
    </source>
</evidence>
<dbReference type="GO" id="GO:0005789">
    <property type="term" value="C:endoplasmic reticulum membrane"/>
    <property type="evidence" value="ECO:0007669"/>
    <property type="project" value="UniProtKB-SubCell"/>
</dbReference>
<evidence type="ECO:0000313" key="14">
    <source>
        <dbReference type="EMBL" id="SSW96952.1"/>
    </source>
</evidence>
<feature type="transmembrane region" description="Helical" evidence="12">
    <location>
        <begin position="86"/>
        <end position="104"/>
    </location>
</feature>
<feature type="domain" description="Vitamin K epoxide reductase" evidence="13">
    <location>
        <begin position="13"/>
        <end position="161"/>
    </location>
</feature>
<dbReference type="EC" id="1.17.4.4" evidence="3"/>
<dbReference type="GO" id="GO:0048038">
    <property type="term" value="F:quinone binding"/>
    <property type="evidence" value="ECO:0007669"/>
    <property type="project" value="UniProtKB-KW"/>
</dbReference>
<dbReference type="GO" id="GO:0047057">
    <property type="term" value="F:vitamin-K-epoxide reductase (warfarin-sensitive) activity"/>
    <property type="evidence" value="ECO:0007669"/>
    <property type="project" value="UniProtKB-EC"/>
</dbReference>
<keyword evidence="7 12" id="KW-1133">Transmembrane helix</keyword>
<reference evidence="14" key="1">
    <citation type="submission" date="2018-04" db="EMBL/GenBank/DDBJ databases">
        <authorList>
            <person name="Go L.Y."/>
            <person name="Mitchell J.A."/>
        </authorList>
    </citation>
    <scope>NUCLEOTIDE SEQUENCE</scope>
    <source>
        <tissue evidence="14">Whole organism</tissue>
    </source>
</reference>
<evidence type="ECO:0000256" key="7">
    <source>
        <dbReference type="ARBA" id="ARBA00022989"/>
    </source>
</evidence>
<dbReference type="Pfam" id="PF07884">
    <property type="entry name" value="VKOR"/>
    <property type="match status" value="1"/>
</dbReference>
<evidence type="ECO:0000256" key="3">
    <source>
        <dbReference type="ARBA" id="ARBA00012278"/>
    </source>
</evidence>
<evidence type="ECO:0000256" key="9">
    <source>
        <dbReference type="ARBA" id="ARBA00023136"/>
    </source>
</evidence>
<protein>
    <recommendedName>
        <fullName evidence="3">vitamin-K-epoxide reductase (warfarin-sensitive)</fullName>
        <ecNumber evidence="3">1.17.4.4</ecNumber>
    </recommendedName>
</protein>
<organism evidence="15">
    <name type="scientific">Culicoides sonorensis</name>
    <name type="common">Biting midge</name>
    <dbReference type="NCBI Taxonomy" id="179676"/>
    <lineage>
        <taxon>Eukaryota</taxon>
        <taxon>Metazoa</taxon>
        <taxon>Ecdysozoa</taxon>
        <taxon>Arthropoda</taxon>
        <taxon>Hexapoda</taxon>
        <taxon>Insecta</taxon>
        <taxon>Pterygota</taxon>
        <taxon>Neoptera</taxon>
        <taxon>Endopterygota</taxon>
        <taxon>Diptera</taxon>
        <taxon>Nematocera</taxon>
        <taxon>Chironomoidea</taxon>
        <taxon>Ceratopogonidae</taxon>
        <taxon>Ceratopogoninae</taxon>
        <taxon>Culicoides</taxon>
        <taxon>Monoculicoides</taxon>
    </lineage>
</organism>
<dbReference type="PANTHER" id="PTHR14519:SF8">
    <property type="entry name" value="VITAMIN K EPOXIDE REDUCTASE COMPLEX SUBUNIT 1"/>
    <property type="match status" value="1"/>
</dbReference>
<evidence type="ECO:0000256" key="8">
    <source>
        <dbReference type="ARBA" id="ARBA00023002"/>
    </source>
</evidence>
<keyword evidence="10" id="KW-1015">Disulfide bond</keyword>
<evidence type="ECO:0000256" key="10">
    <source>
        <dbReference type="ARBA" id="ARBA00023157"/>
    </source>
</evidence>
<dbReference type="Gene3D" id="1.20.1440.130">
    <property type="entry name" value="VKOR domain"/>
    <property type="match status" value="1"/>
</dbReference>
<dbReference type="InterPro" id="IPR012932">
    <property type="entry name" value="VKOR"/>
</dbReference>
<dbReference type="AlphaFoldDB" id="A0A336LL03"/>
<evidence type="ECO:0000256" key="1">
    <source>
        <dbReference type="ARBA" id="ARBA00004477"/>
    </source>
</evidence>
<dbReference type="InterPro" id="IPR038354">
    <property type="entry name" value="VKOR_sf"/>
</dbReference>
<comment type="subcellular location">
    <subcellularLocation>
        <location evidence="1">Endoplasmic reticulum membrane</location>
        <topology evidence="1">Multi-pass membrane protein</topology>
    </subcellularLocation>
</comment>
<dbReference type="PROSITE" id="PS51257">
    <property type="entry name" value="PROKAR_LIPOPROTEIN"/>
    <property type="match status" value="1"/>
</dbReference>